<dbReference type="Proteomes" id="UP001595872">
    <property type="component" value="Unassembled WGS sequence"/>
</dbReference>
<keyword evidence="4" id="KW-0479">Metal-binding</keyword>
<dbReference type="Gene3D" id="3.30.70.20">
    <property type="match status" value="1"/>
</dbReference>
<evidence type="ECO:0000256" key="1">
    <source>
        <dbReference type="ARBA" id="ARBA00001974"/>
    </source>
</evidence>
<keyword evidence="6" id="KW-0521">NADP</keyword>
<protein>
    <recommendedName>
        <fullName evidence="2">ferredoxin--NADP(+) reductase</fullName>
        <ecNumber evidence="2">1.18.1.2</ecNumber>
    </recommendedName>
</protein>
<keyword evidence="8" id="KW-0408">Iron</keyword>
<evidence type="ECO:0000256" key="8">
    <source>
        <dbReference type="ARBA" id="ARBA00023004"/>
    </source>
</evidence>
<dbReference type="Gene3D" id="3.40.50.720">
    <property type="entry name" value="NAD(P)-binding Rossmann-like Domain"/>
    <property type="match status" value="1"/>
</dbReference>
<dbReference type="InterPro" id="IPR055275">
    <property type="entry name" value="Ferredox_Rdtase"/>
</dbReference>
<keyword evidence="13" id="KW-1185">Reference proteome</keyword>
<dbReference type="PANTHER" id="PTHR48467:SF1">
    <property type="entry name" value="GLUTAMATE SYNTHASE 1 [NADH], CHLOROPLASTIC-LIKE"/>
    <property type="match status" value="1"/>
</dbReference>
<keyword evidence="5" id="KW-0274">FAD</keyword>
<dbReference type="InterPro" id="IPR017900">
    <property type="entry name" value="4Fe4S_Fe_S_CS"/>
</dbReference>
<dbReference type="EMBL" id="JBHSIT010000002">
    <property type="protein sequence ID" value="MFC4907588.1"/>
    <property type="molecule type" value="Genomic_DNA"/>
</dbReference>
<feature type="domain" description="4Fe-4S ferredoxin-type" evidence="11">
    <location>
        <begin position="1"/>
        <end position="29"/>
    </location>
</feature>
<evidence type="ECO:0000313" key="12">
    <source>
        <dbReference type="EMBL" id="MFC4907588.1"/>
    </source>
</evidence>
<dbReference type="InterPro" id="IPR017896">
    <property type="entry name" value="4Fe4S_Fe-S-bd"/>
</dbReference>
<evidence type="ECO:0000256" key="4">
    <source>
        <dbReference type="ARBA" id="ARBA00022723"/>
    </source>
</evidence>
<dbReference type="InterPro" id="IPR036188">
    <property type="entry name" value="FAD/NAD-bd_sf"/>
</dbReference>
<comment type="cofactor">
    <cofactor evidence="1">
        <name>FAD</name>
        <dbReference type="ChEBI" id="CHEBI:57692"/>
    </cofactor>
</comment>
<gene>
    <name evidence="12" type="ORF">ACFPCY_09675</name>
</gene>
<dbReference type="Pfam" id="PF00037">
    <property type="entry name" value="Fer4"/>
    <property type="match status" value="1"/>
</dbReference>
<feature type="domain" description="4Fe-4S ferredoxin-type" evidence="11">
    <location>
        <begin position="37"/>
        <end position="66"/>
    </location>
</feature>
<comment type="catalytic activity">
    <reaction evidence="10">
        <text>2 reduced [2Fe-2S]-[ferredoxin] + NADP(+) + H(+) = 2 oxidized [2Fe-2S]-[ferredoxin] + NADPH</text>
        <dbReference type="Rhea" id="RHEA:20125"/>
        <dbReference type="Rhea" id="RHEA-COMP:10000"/>
        <dbReference type="Rhea" id="RHEA-COMP:10001"/>
        <dbReference type="ChEBI" id="CHEBI:15378"/>
        <dbReference type="ChEBI" id="CHEBI:33737"/>
        <dbReference type="ChEBI" id="CHEBI:33738"/>
        <dbReference type="ChEBI" id="CHEBI:57783"/>
        <dbReference type="ChEBI" id="CHEBI:58349"/>
        <dbReference type="EC" id="1.18.1.2"/>
    </reaction>
</comment>
<keyword evidence="7" id="KW-0560">Oxidoreductase</keyword>
<dbReference type="RefSeq" id="WP_378253453.1">
    <property type="nucleotide sequence ID" value="NZ_JBHSIT010000002.1"/>
</dbReference>
<accession>A0ABV9TVX3</accession>
<dbReference type="CDD" id="cd04410">
    <property type="entry name" value="DMSOR_beta-like"/>
    <property type="match status" value="1"/>
</dbReference>
<dbReference type="Gene3D" id="3.50.50.60">
    <property type="entry name" value="FAD/NAD(P)-binding domain"/>
    <property type="match status" value="1"/>
</dbReference>
<name>A0ABV9TVX3_9ACTN</name>
<organism evidence="12 13">
    <name type="scientific">Actinomadura gamaensis</name>
    <dbReference type="NCBI Taxonomy" id="1763541"/>
    <lineage>
        <taxon>Bacteria</taxon>
        <taxon>Bacillati</taxon>
        <taxon>Actinomycetota</taxon>
        <taxon>Actinomycetes</taxon>
        <taxon>Streptosporangiales</taxon>
        <taxon>Thermomonosporaceae</taxon>
        <taxon>Actinomadura</taxon>
    </lineage>
</organism>
<evidence type="ECO:0000256" key="7">
    <source>
        <dbReference type="ARBA" id="ARBA00023002"/>
    </source>
</evidence>
<sequence length="478" mass="51061">MPHVVTQSCCNDASCVHACPVNCIHPTPDEPDFGTAEMLYIDPAACVDCGACVNACPVGAIKPAGALGDAQLPFLEINADFYKDGRRRRTILAPHEKPLQVASRESLRVAIVGSGPSAMYAADELLTIPGARVDVYERLTTPYGLARTGVAPDHAETRRVTDVFDRISRQDGFHLHLGVEIGKDVTHADLLRDHHAVLYATGASSDRRLDVPGASGTATATEFVAWYNGHPDHAHHEYDLSHPRAVIIGNGNVALDVARILTSPPDSLASTTISRTALEALRTSAIEEVVVVGRRGPAHSAFTLAELVGLTAAADVVVPPADLVGLDESSLKHRTIRALPSEPTAGRRVILRYLLAPSEITDTGVTFTRNALDPETGRTVPTGETEHLKAGLILSSIGYRARPLPDLPFDADRAVVPNDRGRVLDATGEPVPGAYVTGWIKRGPTGFIGTNKTCARETVRELVADYNTGRLKLPALAR</sequence>
<dbReference type="PRINTS" id="PR00419">
    <property type="entry name" value="ADXRDTASE"/>
</dbReference>
<dbReference type="SUPFAM" id="SSF51971">
    <property type="entry name" value="Nucleotide-binding domain"/>
    <property type="match status" value="1"/>
</dbReference>
<evidence type="ECO:0000256" key="3">
    <source>
        <dbReference type="ARBA" id="ARBA00022630"/>
    </source>
</evidence>
<evidence type="ECO:0000256" key="6">
    <source>
        <dbReference type="ARBA" id="ARBA00022857"/>
    </source>
</evidence>
<evidence type="ECO:0000256" key="9">
    <source>
        <dbReference type="ARBA" id="ARBA00023014"/>
    </source>
</evidence>
<dbReference type="SUPFAM" id="SSF54862">
    <property type="entry name" value="4Fe-4S ferredoxins"/>
    <property type="match status" value="1"/>
</dbReference>
<reference evidence="13" key="1">
    <citation type="journal article" date="2019" name="Int. J. Syst. Evol. Microbiol.">
        <title>The Global Catalogue of Microorganisms (GCM) 10K type strain sequencing project: providing services to taxonomists for standard genome sequencing and annotation.</title>
        <authorList>
            <consortium name="The Broad Institute Genomics Platform"/>
            <consortium name="The Broad Institute Genome Sequencing Center for Infectious Disease"/>
            <person name="Wu L."/>
            <person name="Ma J."/>
        </authorList>
    </citation>
    <scope>NUCLEOTIDE SEQUENCE [LARGE SCALE GENOMIC DNA]</scope>
    <source>
        <strain evidence="13">KLKA75</strain>
    </source>
</reference>
<evidence type="ECO:0000256" key="10">
    <source>
        <dbReference type="ARBA" id="ARBA00047776"/>
    </source>
</evidence>
<comment type="caution">
    <text evidence="12">The sequence shown here is derived from an EMBL/GenBank/DDBJ whole genome shotgun (WGS) entry which is preliminary data.</text>
</comment>
<dbReference type="PROSITE" id="PS51379">
    <property type="entry name" value="4FE4S_FER_2"/>
    <property type="match status" value="2"/>
</dbReference>
<evidence type="ECO:0000256" key="2">
    <source>
        <dbReference type="ARBA" id="ARBA00013223"/>
    </source>
</evidence>
<keyword evidence="3" id="KW-0285">Flavoprotein</keyword>
<evidence type="ECO:0000313" key="13">
    <source>
        <dbReference type="Proteomes" id="UP001595872"/>
    </source>
</evidence>
<dbReference type="EC" id="1.18.1.2" evidence="2"/>
<evidence type="ECO:0000256" key="5">
    <source>
        <dbReference type="ARBA" id="ARBA00022827"/>
    </source>
</evidence>
<dbReference type="PANTHER" id="PTHR48467">
    <property type="entry name" value="GLUTAMATE SYNTHASE 1 [NADH], CHLOROPLASTIC-LIKE"/>
    <property type="match status" value="1"/>
</dbReference>
<keyword evidence="9" id="KW-0411">Iron-sulfur</keyword>
<evidence type="ECO:0000259" key="11">
    <source>
        <dbReference type="PROSITE" id="PS51379"/>
    </source>
</evidence>
<dbReference type="InterPro" id="IPR023753">
    <property type="entry name" value="FAD/NAD-binding_dom"/>
</dbReference>
<dbReference type="Pfam" id="PF07992">
    <property type="entry name" value="Pyr_redox_2"/>
    <property type="match status" value="1"/>
</dbReference>
<dbReference type="PROSITE" id="PS00198">
    <property type="entry name" value="4FE4S_FER_1"/>
    <property type="match status" value="1"/>
</dbReference>
<proteinExistence type="predicted"/>